<evidence type="ECO:0000313" key="3">
    <source>
        <dbReference type="EMBL" id="TAJ45238.1"/>
    </source>
</evidence>
<protein>
    <recommendedName>
        <fullName evidence="2">Pyrrolo-quinoline quinone repeat domain-containing protein</fullName>
    </recommendedName>
</protein>
<dbReference type="Gene3D" id="2.130.10.10">
    <property type="entry name" value="YVTN repeat-like/Quinoprotein amine dehydrogenase"/>
    <property type="match status" value="2"/>
</dbReference>
<feature type="domain" description="Pyrrolo-quinoline quinone repeat" evidence="2">
    <location>
        <begin position="15"/>
        <end position="129"/>
    </location>
</feature>
<comment type="caution">
    <text evidence="3">The sequence shown here is derived from an EMBL/GenBank/DDBJ whole genome shotgun (WGS) entry which is preliminary data.</text>
</comment>
<dbReference type="SUPFAM" id="SSF69322">
    <property type="entry name" value="Tricorn protease domain 2"/>
    <property type="match status" value="1"/>
</dbReference>
<proteinExistence type="predicted"/>
<dbReference type="OrthoDB" id="112386at2157"/>
<dbReference type="EMBL" id="PGCL01000001">
    <property type="protein sequence ID" value="TAJ45238.1"/>
    <property type="molecule type" value="Genomic_DNA"/>
</dbReference>
<dbReference type="Pfam" id="PF13360">
    <property type="entry name" value="PQQ_2"/>
    <property type="match status" value="2"/>
</dbReference>
<gene>
    <name evidence="3" type="ORF">CUJ86_00340</name>
</gene>
<reference evidence="3 4" key="1">
    <citation type="submission" date="2017-11" db="EMBL/GenBank/DDBJ databases">
        <title>Isolation and Characterization of Methanofollis Species from Methane Seep Offshore SW Taiwan.</title>
        <authorList>
            <person name="Teng N.-H."/>
            <person name="Lai M.-C."/>
            <person name="Chen S.-C."/>
        </authorList>
    </citation>
    <scope>NUCLEOTIDE SEQUENCE [LARGE SCALE GENOMIC DNA]</scope>
    <source>
        <strain evidence="3 4">FWC-SCC2</strain>
    </source>
</reference>
<name>A0A483CQZ7_9EURY</name>
<sequence>MRRTAGIVLLLLSVMAAGAGAAPWTTAWQKGTAEAAIDVALSGDGRTVAVLNGPALTLYDATGSLLWEAPASHAGSVDISTDGSLIVAGGENLRAYHRDGEIAFRHDTGFFALGSGISPDGSTIAAGFDNSSLMIFRQDSNGSFEAAHILTTPADVTTLDLAMNGSHIVTGDREGFIRYYTGEGRLLWSYKTGSDLLSLVITDDGSRIIAGMDHGVVGLLTANGREAWKQTAGDRMPAVAIAGDGTVAAIGADGITVHSISEDTEESVGTTGVTALSLSADGSGMAAAFENRSVALVTIGEESTPAVTTPQGRTETTPSTPPRTETDAIPPTDAAPSPALIVAALGGAVLLALKRR</sequence>
<accession>A0A483CQZ7</accession>
<dbReference type="RefSeq" id="WP_130645579.1">
    <property type="nucleotide sequence ID" value="NZ_PGCL01000001.1"/>
</dbReference>
<organism evidence="3 4">
    <name type="scientific">Methanofollis fontis</name>
    <dbReference type="NCBI Taxonomy" id="2052832"/>
    <lineage>
        <taxon>Archaea</taxon>
        <taxon>Methanobacteriati</taxon>
        <taxon>Methanobacteriota</taxon>
        <taxon>Stenosarchaea group</taxon>
        <taxon>Methanomicrobia</taxon>
        <taxon>Methanomicrobiales</taxon>
        <taxon>Methanomicrobiaceae</taxon>
        <taxon>Methanofollis</taxon>
    </lineage>
</organism>
<evidence type="ECO:0000313" key="4">
    <source>
        <dbReference type="Proteomes" id="UP000292580"/>
    </source>
</evidence>
<dbReference type="AlphaFoldDB" id="A0A483CQZ7"/>
<evidence type="ECO:0000256" key="1">
    <source>
        <dbReference type="SAM" id="MobiDB-lite"/>
    </source>
</evidence>
<evidence type="ECO:0000259" key="2">
    <source>
        <dbReference type="Pfam" id="PF13360"/>
    </source>
</evidence>
<dbReference type="InterPro" id="IPR002372">
    <property type="entry name" value="PQQ_rpt_dom"/>
</dbReference>
<dbReference type="Proteomes" id="UP000292580">
    <property type="component" value="Unassembled WGS sequence"/>
</dbReference>
<dbReference type="InterPro" id="IPR015943">
    <property type="entry name" value="WD40/YVTN_repeat-like_dom_sf"/>
</dbReference>
<keyword evidence="4" id="KW-1185">Reference proteome</keyword>
<feature type="region of interest" description="Disordered" evidence="1">
    <location>
        <begin position="302"/>
        <end position="335"/>
    </location>
</feature>
<feature type="domain" description="Pyrrolo-quinoline quinone repeat" evidence="2">
    <location>
        <begin position="164"/>
        <end position="250"/>
    </location>
</feature>